<organism evidence="13 14">
    <name type="scientific">Anaeramoeba flamelloides</name>
    <dbReference type="NCBI Taxonomy" id="1746091"/>
    <lineage>
        <taxon>Eukaryota</taxon>
        <taxon>Metamonada</taxon>
        <taxon>Anaeramoebidae</taxon>
        <taxon>Anaeramoeba</taxon>
    </lineage>
</organism>
<feature type="region of interest" description="Disordered" evidence="11">
    <location>
        <begin position="782"/>
        <end position="801"/>
    </location>
</feature>
<comment type="catalytic activity">
    <reaction evidence="1">
        <text>Endonucleolytic cleavage of RNA, removing extra 3' nucleotides from tRNA precursor, generating 3' termini of tRNAs. A 3'-hydroxy group is left at the tRNA terminus and a 5'-phosphoryl group is left at the trailer molecule.</text>
        <dbReference type="EC" id="3.1.26.11"/>
    </reaction>
</comment>
<evidence type="ECO:0000256" key="8">
    <source>
        <dbReference type="ARBA" id="ARBA00022759"/>
    </source>
</evidence>
<dbReference type="PANTHER" id="PTHR12553:SF49">
    <property type="entry name" value="ZINC PHOSPHODIESTERASE ELAC PROTEIN 2"/>
    <property type="match status" value="1"/>
</dbReference>
<evidence type="ECO:0000256" key="7">
    <source>
        <dbReference type="ARBA" id="ARBA00022723"/>
    </source>
</evidence>
<dbReference type="EMBL" id="JAOAOG010000143">
    <property type="protein sequence ID" value="KAJ6245504.1"/>
    <property type="molecule type" value="Genomic_DNA"/>
</dbReference>
<dbReference type="Pfam" id="PF13691">
    <property type="entry name" value="Lactamase_B_4"/>
    <property type="match status" value="1"/>
</dbReference>
<sequence length="801" mass="92188">MDFFLQIIGNSDDLSHPSFFLSLPSQSFLFNSSEGFQRLLPESNVKFSKIQNIFFTRLEHDRISGIPGQLLSVALGLNDETGPKYPNLHGPPNLYHHLMSLSQITWNRLLVLGVNEYPNSTTFSIPTKLEKEKEKEKENEKVEVIKFTTTLLSFDNETNNNSQQTNLKKTIDLSNTTELLKVYNELGKAQKQPLSSLAYIIELPPKKGSLNVQKARQLGIKNGKKFGLLKKGVSVKTPDGKVVNPEDCVNPDTPGIQIAIIDLYDKRLLDSLLTNEIFSDYCSKEEKENSNKKLGTIFYWIDNEILLEERFKEWISRFDDQTSHVFVTLNNSSILPSKFPNYSSFIFRNQLNLIDKDIFPLDISNNLKWAQKQVEEQNQVKKQLKINPKLIHFGYNKFKMNLGPKKIGICVPEDQNKKEREEKTLIQKFGNKLNEKITIDEKEIDFQEFISDFKNLLKNDQLKQLFHEILFLGTGSALPSKYRNVTGILIKVDSTLNILLDAGEGAFGQLLLNYGLQTMEVLLNTQLIWISHVHADHHLGLIKVLKMRENYYKKKFGNLDGYQQPLIIGPPDFIIYWNHIIEITDELVSFKTFTHDQFSIMIQEYKNNNSNENKNNSNINNNNKIYTEELSLNKGLFSSFDDIIQVEMIHCKDSKAIVLIRNGLKLVYSGDGRPNEELIKHGIDAQILIHEATFDKDEQELAVKKDHSTITEAIEVADQMNAKYTILTHLSQRYSKNSFEFDTDKKIIISYDFMTITPSNVEKATKLSPLITQLFITEVKNNQQEDGKKKKNKKQRTKKKK</sequence>
<keyword evidence="10" id="KW-0862">Zinc</keyword>
<dbReference type="CDD" id="cd07718">
    <property type="entry name" value="RNaseZ_ELAC1_ELAC2-C-term-like_MBL-fold"/>
    <property type="match status" value="1"/>
</dbReference>
<keyword evidence="9" id="KW-0378">Hydrolase</keyword>
<evidence type="ECO:0000256" key="6">
    <source>
        <dbReference type="ARBA" id="ARBA00022722"/>
    </source>
</evidence>
<dbReference type="PANTHER" id="PTHR12553">
    <property type="entry name" value="ZINC PHOSPHODIESTERASE ELAC PROTEIN 2"/>
    <property type="match status" value="1"/>
</dbReference>
<keyword evidence="8" id="KW-0255">Endonuclease</keyword>
<evidence type="ECO:0000256" key="2">
    <source>
        <dbReference type="ARBA" id="ARBA00001947"/>
    </source>
</evidence>
<keyword evidence="14" id="KW-1185">Reference proteome</keyword>
<dbReference type="Pfam" id="PF23023">
    <property type="entry name" value="Anti-Pycsar_Apyc1"/>
    <property type="match status" value="1"/>
</dbReference>
<evidence type="ECO:0000256" key="3">
    <source>
        <dbReference type="ARBA" id="ARBA00007823"/>
    </source>
</evidence>
<evidence type="ECO:0000256" key="11">
    <source>
        <dbReference type="SAM" id="MobiDB-lite"/>
    </source>
</evidence>
<evidence type="ECO:0000256" key="9">
    <source>
        <dbReference type="ARBA" id="ARBA00022801"/>
    </source>
</evidence>
<name>A0ABQ8YLZ7_9EUKA</name>
<reference evidence="13" key="1">
    <citation type="submission" date="2022-08" db="EMBL/GenBank/DDBJ databases">
        <title>Novel sulfate-reducing endosymbionts in the free-living metamonad Anaeramoeba.</title>
        <authorList>
            <person name="Jerlstrom-Hultqvist J."/>
            <person name="Cepicka I."/>
            <person name="Gallot-Lavallee L."/>
            <person name="Salas-Leiva D."/>
            <person name="Curtis B.A."/>
            <person name="Zahonova K."/>
            <person name="Pipaliya S."/>
            <person name="Dacks J."/>
            <person name="Roger A.J."/>
        </authorList>
    </citation>
    <scope>NUCLEOTIDE SEQUENCE</scope>
    <source>
        <strain evidence="13">Schooner1</strain>
    </source>
</reference>
<comment type="cofactor">
    <cofactor evidence="2">
        <name>Zn(2+)</name>
        <dbReference type="ChEBI" id="CHEBI:29105"/>
    </cofactor>
</comment>
<dbReference type="Proteomes" id="UP001150062">
    <property type="component" value="Unassembled WGS sequence"/>
</dbReference>
<evidence type="ECO:0000256" key="4">
    <source>
        <dbReference type="ARBA" id="ARBA00012477"/>
    </source>
</evidence>
<proteinExistence type="inferred from homology"/>
<evidence type="ECO:0000256" key="10">
    <source>
        <dbReference type="ARBA" id="ARBA00022833"/>
    </source>
</evidence>
<evidence type="ECO:0000313" key="14">
    <source>
        <dbReference type="Proteomes" id="UP001150062"/>
    </source>
</evidence>
<dbReference type="InterPro" id="IPR047151">
    <property type="entry name" value="RNZ2-like"/>
</dbReference>
<feature type="domain" description="tRNase Z endonuclease" evidence="12">
    <location>
        <begin position="11"/>
        <end position="58"/>
    </location>
</feature>
<protein>
    <recommendedName>
        <fullName evidence="4">ribonuclease Z</fullName>
        <ecNumber evidence="4">3.1.26.11</ecNumber>
    </recommendedName>
</protein>
<keyword evidence="7" id="KW-0479">Metal-binding</keyword>
<evidence type="ECO:0000256" key="5">
    <source>
        <dbReference type="ARBA" id="ARBA00022694"/>
    </source>
</evidence>
<evidence type="ECO:0000256" key="1">
    <source>
        <dbReference type="ARBA" id="ARBA00000402"/>
    </source>
</evidence>
<dbReference type="Gene3D" id="3.60.15.10">
    <property type="entry name" value="Ribonuclease Z/Hydroxyacylglutathione hydrolase-like"/>
    <property type="match status" value="2"/>
</dbReference>
<evidence type="ECO:0000259" key="12">
    <source>
        <dbReference type="Pfam" id="PF13691"/>
    </source>
</evidence>
<dbReference type="SUPFAM" id="SSF56281">
    <property type="entry name" value="Metallo-hydrolase/oxidoreductase"/>
    <property type="match status" value="2"/>
</dbReference>
<keyword evidence="5" id="KW-0819">tRNA processing</keyword>
<gene>
    <name evidence="13" type="ORF">M0813_19923</name>
</gene>
<dbReference type="InterPro" id="IPR036866">
    <property type="entry name" value="RibonucZ/Hydroxyglut_hydro"/>
</dbReference>
<evidence type="ECO:0000313" key="13">
    <source>
        <dbReference type="EMBL" id="KAJ6245504.1"/>
    </source>
</evidence>
<accession>A0ABQ8YLZ7</accession>
<comment type="caution">
    <text evidence="13">The sequence shown here is derived from an EMBL/GenBank/DDBJ whole genome shotgun (WGS) entry which is preliminary data.</text>
</comment>
<dbReference type="EC" id="3.1.26.11" evidence="4"/>
<keyword evidence="6" id="KW-0540">Nuclease</keyword>
<feature type="compositionally biased region" description="Basic residues" evidence="11">
    <location>
        <begin position="789"/>
        <end position="801"/>
    </location>
</feature>
<dbReference type="InterPro" id="IPR027794">
    <property type="entry name" value="tRNase_Z_dom"/>
</dbReference>
<comment type="similarity">
    <text evidence="3">Belongs to the RNase Z family.</text>
</comment>